<proteinExistence type="predicted"/>
<evidence type="ECO:0000313" key="1">
    <source>
        <dbReference type="EMBL" id="CAB4157749.1"/>
    </source>
</evidence>
<gene>
    <name evidence="1" type="ORF">UFOVP688_45</name>
</gene>
<organism evidence="1">
    <name type="scientific">uncultured Caudovirales phage</name>
    <dbReference type="NCBI Taxonomy" id="2100421"/>
    <lineage>
        <taxon>Viruses</taxon>
        <taxon>Duplodnaviria</taxon>
        <taxon>Heunggongvirae</taxon>
        <taxon>Uroviricota</taxon>
        <taxon>Caudoviricetes</taxon>
        <taxon>Peduoviridae</taxon>
        <taxon>Maltschvirus</taxon>
        <taxon>Maltschvirus maltsch</taxon>
    </lineage>
</organism>
<dbReference type="SUPFAM" id="SSF53955">
    <property type="entry name" value="Lysozyme-like"/>
    <property type="match status" value="1"/>
</dbReference>
<dbReference type="InterPro" id="IPR023346">
    <property type="entry name" value="Lysozyme-like_dom_sf"/>
</dbReference>
<accession>A0A6J5NEY5</accession>
<dbReference type="EMBL" id="LR796659">
    <property type="protein sequence ID" value="CAB4157749.1"/>
    <property type="molecule type" value="Genomic_DNA"/>
</dbReference>
<protein>
    <recommendedName>
        <fullName evidence="2">Transglycosylase SLT domain-containing protein</fullName>
    </recommendedName>
</protein>
<reference evidence="1" key="1">
    <citation type="submission" date="2020-04" db="EMBL/GenBank/DDBJ databases">
        <authorList>
            <person name="Chiriac C."/>
            <person name="Salcher M."/>
            <person name="Ghai R."/>
            <person name="Kavagutti S V."/>
        </authorList>
    </citation>
    <scope>NUCLEOTIDE SEQUENCE</scope>
</reference>
<evidence type="ECO:0008006" key="2">
    <source>
        <dbReference type="Google" id="ProtNLM"/>
    </source>
</evidence>
<name>A0A6J5NEY5_9CAUD</name>
<sequence>MLEKLLLLLAPTYVEQEKKVEITAVRQYVREQYSATQWKCIDELWQRESSWRTRNKPWRARNESSGAYGIPQALPASKMVSHGVDFTTNPITQVRWGMDYITKRYNTPCEALAFHNRKGWY</sequence>